<organism evidence="1">
    <name type="scientific">marine metagenome</name>
    <dbReference type="NCBI Taxonomy" id="408172"/>
    <lineage>
        <taxon>unclassified sequences</taxon>
        <taxon>metagenomes</taxon>
        <taxon>ecological metagenomes</taxon>
    </lineage>
</organism>
<evidence type="ECO:0000313" key="1">
    <source>
        <dbReference type="EMBL" id="SVA19380.1"/>
    </source>
</evidence>
<name>A0A381TTN4_9ZZZZ</name>
<reference evidence="1" key="1">
    <citation type="submission" date="2018-05" db="EMBL/GenBank/DDBJ databases">
        <authorList>
            <person name="Lanie J.A."/>
            <person name="Ng W.-L."/>
            <person name="Kazmierczak K.M."/>
            <person name="Andrzejewski T.M."/>
            <person name="Davidsen T.M."/>
            <person name="Wayne K.J."/>
            <person name="Tettelin H."/>
            <person name="Glass J.I."/>
            <person name="Rusch D."/>
            <person name="Podicherti R."/>
            <person name="Tsui H.-C.T."/>
            <person name="Winkler M.E."/>
        </authorList>
    </citation>
    <scope>NUCLEOTIDE SEQUENCE</scope>
</reference>
<protein>
    <submittedName>
        <fullName evidence="1">Uncharacterized protein</fullName>
    </submittedName>
</protein>
<dbReference type="AlphaFoldDB" id="A0A381TTN4"/>
<dbReference type="EMBL" id="UINC01005145">
    <property type="protein sequence ID" value="SVA19380.1"/>
    <property type="molecule type" value="Genomic_DNA"/>
</dbReference>
<gene>
    <name evidence="1" type="ORF">METZ01_LOCUS72234</name>
</gene>
<proteinExistence type="predicted"/>
<accession>A0A381TTN4</accession>
<feature type="non-terminal residue" evidence="1">
    <location>
        <position position="1"/>
    </location>
</feature>
<sequence length="94" mass="11223">KMKFLTTFKINKGFDRWLKLVDELQPYMEKYEYKMMFACTNDEETRVWDMGEANNADLVTDFLNDQEVINMRKEAGVDLESSEVLSMISKHKIW</sequence>